<feature type="transmembrane region" description="Helical" evidence="1">
    <location>
        <begin position="20"/>
        <end position="38"/>
    </location>
</feature>
<comment type="caution">
    <text evidence="2">The sequence shown here is derived from an EMBL/GenBank/DDBJ whole genome shotgun (WGS) entry which is preliminary data.</text>
</comment>
<keyword evidence="1" id="KW-0472">Membrane</keyword>
<dbReference type="AlphaFoldDB" id="A0A0G1TKR3"/>
<accession>A0A0G1TKR3</accession>
<keyword evidence="1" id="KW-0812">Transmembrane</keyword>
<organism evidence="2 3">
    <name type="scientific">Candidatus Amesbacteria bacterium GW2011_GWC2_47_8</name>
    <dbReference type="NCBI Taxonomy" id="1618367"/>
    <lineage>
        <taxon>Bacteria</taxon>
        <taxon>Candidatus Amesiibacteriota</taxon>
    </lineage>
</organism>
<feature type="transmembrane region" description="Helical" evidence="1">
    <location>
        <begin position="45"/>
        <end position="65"/>
    </location>
</feature>
<protein>
    <submittedName>
        <fullName evidence="2">Uncharacterized protein</fullName>
    </submittedName>
</protein>
<name>A0A0G1TKR3_9BACT</name>
<proteinExistence type="predicted"/>
<dbReference type="Proteomes" id="UP000034265">
    <property type="component" value="Unassembled WGS sequence"/>
</dbReference>
<reference evidence="2 3" key="1">
    <citation type="journal article" date="2015" name="Nature">
        <title>rRNA introns, odd ribosomes, and small enigmatic genomes across a large radiation of phyla.</title>
        <authorList>
            <person name="Brown C.T."/>
            <person name="Hug L.A."/>
            <person name="Thomas B.C."/>
            <person name="Sharon I."/>
            <person name="Castelle C.J."/>
            <person name="Singh A."/>
            <person name="Wilkins M.J."/>
            <person name="Williams K.H."/>
            <person name="Banfield J.F."/>
        </authorList>
    </citation>
    <scope>NUCLEOTIDE SEQUENCE [LARGE SCALE GENOMIC DNA]</scope>
</reference>
<evidence type="ECO:0000256" key="1">
    <source>
        <dbReference type="SAM" id="Phobius"/>
    </source>
</evidence>
<evidence type="ECO:0000313" key="3">
    <source>
        <dbReference type="Proteomes" id="UP000034265"/>
    </source>
</evidence>
<keyword evidence="1" id="KW-1133">Transmembrane helix</keyword>
<sequence>MAGSGVPFELNKLHTYNLLVKQNLMTWWLLGGVAGILISAFSKNLVWSIVYFGILSVLVIILTPWD</sequence>
<gene>
    <name evidence="2" type="ORF">UY11_C0048G0005</name>
</gene>
<dbReference type="EMBL" id="LCOT01000048">
    <property type="protein sequence ID" value="KKU82427.1"/>
    <property type="molecule type" value="Genomic_DNA"/>
</dbReference>
<evidence type="ECO:0000313" key="2">
    <source>
        <dbReference type="EMBL" id="KKU82427.1"/>
    </source>
</evidence>